<proteinExistence type="predicted"/>
<organism evidence="1 2">
    <name type="scientific">Pseudobdellovibrio exovorus JSS</name>
    <dbReference type="NCBI Taxonomy" id="1184267"/>
    <lineage>
        <taxon>Bacteria</taxon>
        <taxon>Pseudomonadati</taxon>
        <taxon>Bdellovibrionota</taxon>
        <taxon>Bdellovibrionia</taxon>
        <taxon>Bdellovibrionales</taxon>
        <taxon>Pseudobdellovibrionaceae</taxon>
        <taxon>Pseudobdellovibrio</taxon>
    </lineage>
</organism>
<dbReference type="RefSeq" id="WP_015471185.1">
    <property type="nucleotide sequence ID" value="NC_020813.1"/>
</dbReference>
<dbReference type="KEGG" id="bex:A11Q_2479"/>
<dbReference type="eggNOG" id="COG0451">
    <property type="taxonomic scope" value="Bacteria"/>
</dbReference>
<dbReference type="InterPro" id="IPR050177">
    <property type="entry name" value="Lipid_A_modif_metabolic_enz"/>
</dbReference>
<dbReference type="HOGENOM" id="CLU_061176_1_0_7"/>
<accession>M4VDX6</accession>
<dbReference type="STRING" id="1184267.A11Q_2479"/>
<evidence type="ECO:0008006" key="3">
    <source>
        <dbReference type="Google" id="ProtNLM"/>
    </source>
</evidence>
<evidence type="ECO:0000313" key="1">
    <source>
        <dbReference type="EMBL" id="AGH96695.1"/>
    </source>
</evidence>
<dbReference type="AlphaFoldDB" id="M4VDX6"/>
<evidence type="ECO:0000313" key="2">
    <source>
        <dbReference type="Proteomes" id="UP000012040"/>
    </source>
</evidence>
<gene>
    <name evidence="1" type="ORF">A11Q_2479</name>
</gene>
<protein>
    <recommendedName>
        <fullName evidence="3">NAD-dependent epimerase/dehydratase domain-containing protein</fullName>
    </recommendedName>
</protein>
<name>M4VDX6_9BACT</name>
<dbReference type="PATRIC" id="fig|1184267.3.peg.2506"/>
<dbReference type="OrthoDB" id="9787292at2"/>
<dbReference type="Gene3D" id="3.40.50.720">
    <property type="entry name" value="NAD(P)-binding Rossmann-like Domain"/>
    <property type="match status" value="1"/>
</dbReference>
<keyword evidence="2" id="KW-1185">Reference proteome</keyword>
<dbReference type="Proteomes" id="UP000012040">
    <property type="component" value="Chromosome"/>
</dbReference>
<dbReference type="PANTHER" id="PTHR43245">
    <property type="entry name" value="BIFUNCTIONAL POLYMYXIN RESISTANCE PROTEIN ARNA"/>
    <property type="match status" value="1"/>
</dbReference>
<dbReference type="EMBL" id="CP003537">
    <property type="protein sequence ID" value="AGH96695.1"/>
    <property type="molecule type" value="Genomic_DNA"/>
</dbReference>
<dbReference type="InterPro" id="IPR036291">
    <property type="entry name" value="NAD(P)-bd_dom_sf"/>
</dbReference>
<reference evidence="1 2" key="1">
    <citation type="journal article" date="2013" name="ISME J.">
        <title>By their genes ye shall know them: genomic signatures of predatory bacteria.</title>
        <authorList>
            <person name="Pasternak Z."/>
            <person name="Pietrokovski S."/>
            <person name="Rotem O."/>
            <person name="Gophna U."/>
            <person name="Lurie-Weinberger M.N."/>
            <person name="Jurkevitch E."/>
        </authorList>
    </citation>
    <scope>NUCLEOTIDE SEQUENCE [LARGE SCALE GENOMIC DNA]</scope>
    <source>
        <strain evidence="1 2">JSS</strain>
    </source>
</reference>
<dbReference type="SUPFAM" id="SSF51735">
    <property type="entry name" value="NAD(P)-binding Rossmann-fold domains"/>
    <property type="match status" value="1"/>
</dbReference>
<sequence>MSTARNILIIGGNRFFGRTLALRLLEQGHRVTLLNRGRIDDDLGSRVQRITLDRKQLSAEQPDLKGQDWDVIFDQVCFDACEARRACSVFQGRVGHYIFTSTMSIYDNQMRGDLHETDFVPEAYQFTSSHASEPTGHQNYGEAKRQAEAVFFQQRAFPVTAVRFPLVLGTDDYTGRLKFHIDHVVQKKAMYFPNINSHISLVSSQDAARSLHHIADKKILGPINCASSQPISLLDFIGLIEDIKGEKALLAKSLETGDHSPYGIPTDWWMNTSKAQSHGLILPPILDWLPPQITHYK</sequence>